<sequence>MSDNFTGIDGIELADAVQAVRDELLAAAARGTGRDLRFEVGDINLEFTVELRRDARVKSGVRAWVISADADAGRSTASTHRVSFTLRPKDARTNGGWEVGNDTPADTSAFGRTE</sequence>
<reference evidence="3 4" key="1">
    <citation type="submission" date="2019-07" db="EMBL/GenBank/DDBJ databases">
        <title>New species of Amycolatopsis and Streptomyces.</title>
        <authorList>
            <person name="Duangmal K."/>
            <person name="Teo W.F.A."/>
            <person name="Lipun K."/>
        </authorList>
    </citation>
    <scope>NUCLEOTIDE SEQUENCE [LARGE SCALE GENOMIC DNA]</scope>
    <source>
        <strain evidence="3 4">NBRC 106415</strain>
    </source>
</reference>
<evidence type="ECO:0000313" key="4">
    <source>
        <dbReference type="Proteomes" id="UP000400924"/>
    </source>
</evidence>
<dbReference type="AlphaFoldDB" id="A0A5N8XMM5"/>
<feature type="region of interest" description="Disordered" evidence="1">
    <location>
        <begin position="92"/>
        <end position="114"/>
    </location>
</feature>
<dbReference type="EMBL" id="VJZC01000234">
    <property type="protein sequence ID" value="MPY60691.1"/>
    <property type="molecule type" value="Genomic_DNA"/>
</dbReference>
<dbReference type="RefSeq" id="WP_322725483.1">
    <property type="nucleotide sequence ID" value="NZ_VJZC01000234.1"/>
</dbReference>
<evidence type="ECO:0000313" key="3">
    <source>
        <dbReference type="EMBL" id="MPY60691.1"/>
    </source>
</evidence>
<proteinExistence type="predicted"/>
<comment type="caution">
    <text evidence="3">The sequence shown here is derived from an EMBL/GenBank/DDBJ whole genome shotgun (WGS) entry which is preliminary data.</text>
</comment>
<organism evidence="3 4">
    <name type="scientific">Streptomyces spongiae</name>
    <dbReference type="NCBI Taxonomy" id="565072"/>
    <lineage>
        <taxon>Bacteria</taxon>
        <taxon>Bacillati</taxon>
        <taxon>Actinomycetota</taxon>
        <taxon>Actinomycetes</taxon>
        <taxon>Kitasatosporales</taxon>
        <taxon>Streptomycetaceae</taxon>
        <taxon>Streptomyces</taxon>
    </lineage>
</organism>
<name>A0A5N8XMM5_9ACTN</name>
<feature type="domain" description="Trypsin-co-occurring" evidence="2">
    <location>
        <begin position="11"/>
        <end position="88"/>
    </location>
</feature>
<evidence type="ECO:0000259" key="2">
    <source>
        <dbReference type="Pfam" id="PF19631"/>
    </source>
</evidence>
<protein>
    <recommendedName>
        <fullName evidence="2">Trypsin-co-occurring domain-containing protein</fullName>
    </recommendedName>
</protein>
<dbReference type="Pfam" id="PF19631">
    <property type="entry name" value="Trypco2"/>
    <property type="match status" value="1"/>
</dbReference>
<dbReference type="InterPro" id="IPR045608">
    <property type="entry name" value="Trypco2"/>
</dbReference>
<dbReference type="Proteomes" id="UP000400924">
    <property type="component" value="Unassembled WGS sequence"/>
</dbReference>
<evidence type="ECO:0000256" key="1">
    <source>
        <dbReference type="SAM" id="MobiDB-lite"/>
    </source>
</evidence>
<accession>A0A5N8XMM5</accession>
<keyword evidence="4" id="KW-1185">Reference proteome</keyword>
<gene>
    <name evidence="3" type="ORF">FNH08_27160</name>
</gene>